<reference evidence="1" key="1">
    <citation type="submission" date="2023-04" db="EMBL/GenBank/DDBJ databases">
        <title>A chromosome-level genome assembly of the parasitoid wasp Eretmocerus hayati.</title>
        <authorList>
            <person name="Zhong Y."/>
            <person name="Liu S."/>
            <person name="Liu Y."/>
        </authorList>
    </citation>
    <scope>NUCLEOTIDE SEQUENCE</scope>
    <source>
        <strain evidence="1">ZJU_SS_LIU_2023</strain>
    </source>
</reference>
<keyword evidence="2" id="KW-1185">Reference proteome</keyword>
<name>A0ACC2PA68_9HYME</name>
<protein>
    <submittedName>
        <fullName evidence="1">Uncharacterized protein</fullName>
    </submittedName>
</protein>
<evidence type="ECO:0000313" key="1">
    <source>
        <dbReference type="EMBL" id="KAJ8680333.1"/>
    </source>
</evidence>
<sequence length="150" mass="17470">MAFIHLPEPASIRKIRFIGAAVERRPALHNPMDMNFRNATYKRQQWREVAAESNFEFPESIVSGEDMKRAFKLYHSTWNKYQNRLIHAAEDGLLEDLGERVALGTLVQLRSVHFLIHFSRHADGAGNIDIRRDLDTLISMRRTVHLYMLP</sequence>
<dbReference type="EMBL" id="CM056742">
    <property type="protein sequence ID" value="KAJ8680333.1"/>
    <property type="molecule type" value="Genomic_DNA"/>
</dbReference>
<dbReference type="Proteomes" id="UP001239111">
    <property type="component" value="Chromosome 2"/>
</dbReference>
<gene>
    <name evidence="1" type="ORF">QAD02_016120</name>
</gene>
<organism evidence="1 2">
    <name type="scientific">Eretmocerus hayati</name>
    <dbReference type="NCBI Taxonomy" id="131215"/>
    <lineage>
        <taxon>Eukaryota</taxon>
        <taxon>Metazoa</taxon>
        <taxon>Ecdysozoa</taxon>
        <taxon>Arthropoda</taxon>
        <taxon>Hexapoda</taxon>
        <taxon>Insecta</taxon>
        <taxon>Pterygota</taxon>
        <taxon>Neoptera</taxon>
        <taxon>Endopterygota</taxon>
        <taxon>Hymenoptera</taxon>
        <taxon>Apocrita</taxon>
        <taxon>Proctotrupomorpha</taxon>
        <taxon>Chalcidoidea</taxon>
        <taxon>Aphelinidae</taxon>
        <taxon>Aphelininae</taxon>
        <taxon>Eretmocerus</taxon>
    </lineage>
</organism>
<comment type="caution">
    <text evidence="1">The sequence shown here is derived from an EMBL/GenBank/DDBJ whole genome shotgun (WGS) entry which is preliminary data.</text>
</comment>
<proteinExistence type="predicted"/>
<accession>A0ACC2PA68</accession>
<evidence type="ECO:0000313" key="2">
    <source>
        <dbReference type="Proteomes" id="UP001239111"/>
    </source>
</evidence>